<dbReference type="Ensembl" id="ENSCUST00005003544.1">
    <property type="protein sequence ID" value="ENSCUSP00005003375.1"/>
    <property type="gene ID" value="ENSCUSG00005002203.1"/>
</dbReference>
<dbReference type="AlphaFoldDB" id="A0A8C3TTW7"/>
<reference evidence="1" key="1">
    <citation type="submission" date="2020-10" db="EMBL/GenBank/DDBJ databases">
        <title>Catharus ustulatus (Swainson's thrush) genome, bCatUst1, primary haplotype v2.</title>
        <authorList>
            <person name="Delmore K."/>
            <person name="Vafadar M."/>
            <person name="Formenti G."/>
            <person name="Chow W."/>
            <person name="Pelan S."/>
            <person name="Howe K."/>
            <person name="Rhie A."/>
            <person name="Mountcastle J."/>
            <person name="Haase B."/>
            <person name="Fedrigo O."/>
            <person name="Jarvis E.D."/>
        </authorList>
    </citation>
    <scope>NUCLEOTIDE SEQUENCE [LARGE SCALE GENOMIC DNA]</scope>
</reference>
<organism evidence="1 2">
    <name type="scientific">Catharus ustulatus</name>
    <name type="common">Russet-backed thrush</name>
    <name type="synonym">Hylocichla ustulatus</name>
    <dbReference type="NCBI Taxonomy" id="91951"/>
    <lineage>
        <taxon>Eukaryota</taxon>
        <taxon>Metazoa</taxon>
        <taxon>Chordata</taxon>
        <taxon>Craniata</taxon>
        <taxon>Vertebrata</taxon>
        <taxon>Euteleostomi</taxon>
        <taxon>Archelosauria</taxon>
        <taxon>Archosauria</taxon>
        <taxon>Dinosauria</taxon>
        <taxon>Saurischia</taxon>
        <taxon>Theropoda</taxon>
        <taxon>Coelurosauria</taxon>
        <taxon>Aves</taxon>
        <taxon>Neognathae</taxon>
        <taxon>Neoaves</taxon>
        <taxon>Telluraves</taxon>
        <taxon>Australaves</taxon>
        <taxon>Passeriformes</taxon>
        <taxon>Turdidae</taxon>
        <taxon>Catharus</taxon>
    </lineage>
</organism>
<evidence type="ECO:0000313" key="1">
    <source>
        <dbReference type="Ensembl" id="ENSCUSP00005003375.1"/>
    </source>
</evidence>
<name>A0A8C3TTW7_CATUS</name>
<proteinExistence type="predicted"/>
<reference evidence="1" key="2">
    <citation type="submission" date="2025-08" db="UniProtKB">
        <authorList>
            <consortium name="Ensembl"/>
        </authorList>
    </citation>
    <scope>IDENTIFICATION</scope>
</reference>
<dbReference type="Proteomes" id="UP000694563">
    <property type="component" value="Chromosome 2"/>
</dbReference>
<gene>
    <name evidence="1" type="primary">NXPE3</name>
</gene>
<keyword evidence="2" id="KW-1185">Reference proteome</keyword>
<evidence type="ECO:0000313" key="2">
    <source>
        <dbReference type="Proteomes" id="UP000694563"/>
    </source>
</evidence>
<sequence>LPVISSNPDTFACKVLAEDPTASPSGYYYEDQWRSRTHWIHNFNKSDDITDYSTMRQWFEYLTAFVPGNSLLFSFLP</sequence>
<reference evidence="1" key="3">
    <citation type="submission" date="2025-09" db="UniProtKB">
        <authorList>
            <consortium name="Ensembl"/>
        </authorList>
    </citation>
    <scope>IDENTIFICATION</scope>
</reference>
<accession>A0A8C3TTW7</accession>
<protein>
    <submittedName>
        <fullName evidence="1">Neurexophilin and PC-esterase domain family member 3</fullName>
    </submittedName>
</protein>